<proteinExistence type="predicted"/>
<gene>
    <name evidence="1" type="ordered locus">KOX_00150</name>
</gene>
<evidence type="ECO:0000313" key="2">
    <source>
        <dbReference type="Proteomes" id="UP000007843"/>
    </source>
</evidence>
<organism evidence="1 2">
    <name type="scientific">Klebsiella michiganensis (strain ATCC 8724 / DSM 4798 / JCM 20051 / NBRC 3318 / NRRL B-199 / KCTC 1686 / BUCSAV 143 / CCM 1901)</name>
    <dbReference type="NCBI Taxonomy" id="1006551"/>
    <lineage>
        <taxon>Bacteria</taxon>
        <taxon>Pseudomonadati</taxon>
        <taxon>Pseudomonadota</taxon>
        <taxon>Gammaproteobacteria</taxon>
        <taxon>Enterobacterales</taxon>
        <taxon>Enterobacteriaceae</taxon>
        <taxon>Klebsiella/Raoultella group</taxon>
        <taxon>Klebsiella</taxon>
    </lineage>
</organism>
<protein>
    <submittedName>
        <fullName evidence="1">Uncharacterized protein</fullName>
    </submittedName>
</protein>
<dbReference type="Proteomes" id="UP000007843">
    <property type="component" value="Chromosome"/>
</dbReference>
<reference evidence="1 2" key="1">
    <citation type="journal article" date="2012" name="J. Bacteriol.">
        <title>Complete genome sequence of Klebsiella oxytoca KCTC 1686, used in production of 2,3-butanediol.</title>
        <authorList>
            <person name="Shin S.H."/>
            <person name="Kim S."/>
            <person name="Kim J.Y."/>
            <person name="Lee S."/>
            <person name="Um Y."/>
            <person name="Oh M.K."/>
            <person name="Kim Y.R."/>
            <person name="Lee J."/>
            <person name="Yang K.S."/>
        </authorList>
    </citation>
    <scope>NUCLEOTIDE SEQUENCE [LARGE SCALE GENOMIC DNA]</scope>
    <source>
        <strain evidence="2">ATCC 8724 / DSM 4798 / JCM 20051 / NBRC 3318 / NRRL B-199 / KCTC 1686</strain>
    </source>
</reference>
<name>A0A0H3H095_KLEM8</name>
<dbReference type="KEGG" id="kox:KOX_00150"/>
<dbReference type="HOGENOM" id="CLU_112846_0_0_6"/>
<evidence type="ECO:0000313" key="1">
    <source>
        <dbReference type="EMBL" id="AEX01777.1"/>
    </source>
</evidence>
<dbReference type="GeneID" id="99707049"/>
<dbReference type="RefSeq" id="WP_014226448.1">
    <property type="nucleotide sequence ID" value="NC_016612.1"/>
</dbReference>
<dbReference type="AlphaFoldDB" id="A0A0H3H095"/>
<accession>A0A0H3H095</accession>
<sequence>MKRLFSVMLAKSSGSIKKHSIRYNLFHVFFSVSNTMSMSALQPQIVKAMKPKHGKDWMLVRGDTVFVRFLAQNDDGNSFEVQTPTRPEERIRTGGGLTVGYKLPVNQKLLFSVAETLAQENHLQPEKKVDRFQNNCISMFSITIDQGKTIQDEVNEEWVTRFFELYDAHGISTNIVEPSMVDIYSDLCVEDGEDVYLSDGMYMRPDGTTYER</sequence>
<dbReference type="EMBL" id="CP003218">
    <property type="protein sequence ID" value="AEX01777.1"/>
    <property type="molecule type" value="Genomic_DNA"/>
</dbReference>